<organism evidence="3 4">
    <name type="scientific">Amaricoccus solimangrovi</name>
    <dbReference type="NCBI Taxonomy" id="2589815"/>
    <lineage>
        <taxon>Bacteria</taxon>
        <taxon>Pseudomonadati</taxon>
        <taxon>Pseudomonadota</taxon>
        <taxon>Alphaproteobacteria</taxon>
        <taxon>Rhodobacterales</taxon>
        <taxon>Paracoccaceae</taxon>
        <taxon>Amaricoccus</taxon>
    </lineage>
</organism>
<dbReference type="SUPFAM" id="SSF51120">
    <property type="entry name" value="beta-Roll"/>
    <property type="match status" value="1"/>
</dbReference>
<reference evidence="3 4" key="1">
    <citation type="submission" date="2019-06" db="EMBL/GenBank/DDBJ databases">
        <title>A novel bacterium of genus Amaricoccus, isolated from marine sediment.</title>
        <authorList>
            <person name="Huang H."/>
            <person name="Mo K."/>
            <person name="Hu Y."/>
        </authorList>
    </citation>
    <scope>NUCLEOTIDE SEQUENCE [LARGE SCALE GENOMIC DNA]</scope>
    <source>
        <strain evidence="3 4">HB172011</strain>
    </source>
</reference>
<dbReference type="OrthoDB" id="419320at2"/>
<dbReference type="Proteomes" id="UP000319255">
    <property type="component" value="Unassembled WGS sequence"/>
</dbReference>
<gene>
    <name evidence="3" type="ORF">FJM51_15905</name>
</gene>
<evidence type="ECO:0000256" key="2">
    <source>
        <dbReference type="ARBA" id="ARBA00022525"/>
    </source>
</evidence>
<keyword evidence="2" id="KW-0964">Secreted</keyword>
<dbReference type="RefSeq" id="WP_140455127.1">
    <property type="nucleotide sequence ID" value="NZ_VFRP01000017.1"/>
</dbReference>
<accession>A0A501WLX0</accession>
<comment type="subcellular location">
    <subcellularLocation>
        <location evidence="1">Secreted</location>
    </subcellularLocation>
</comment>
<sequence length="534" mass="53893">MDQQISSGALNSGVCVMVAFSSNGTFRSGTAINRWDESITANLAGMRSRGNNLPTLLDDGTHLLSGDGQNEAMIYDLSLGGQGNSFDGSFQRFANTFTEINLAGGNDLLDLTVNPSRGVPNYTQSVTAIGDSGNDTLWTGYGNDTVYGDTVNSALISIDLFRSGFDDMIHGGDGNDEIYGDFGSLALANVSIGAFALGSDTLHGGNDNDVIYGDYDNSSFVSVSVSALSFGDDLIQGDAGNDILYGDIRVLGAISISANALSFGSDTIYGGDGDDTIYGDPGASGVGLGLSLNILSFVADELHGGAGADTLVGDSAGNLPSALAGGDDALYGDGGADVIVGDYTGDLGTLITTLNFGDDMIEGGDGADILVGDYRSTLGLTAANLLSFGDDEISGGAGNDTIYGDTSNSAITGLGAGSDTITGGAGNDVLWGDYPVALNLLGLAGGSDTFVFAPGSGADTIADFHKHALLNLQPDTIDVSAYGITGMNGLSITYSNGDATIDLGGGDTILVQGPDVLSGGALGNPLTASDFIFA</sequence>
<dbReference type="Gene3D" id="2.150.10.10">
    <property type="entry name" value="Serralysin-like metalloprotease, C-terminal"/>
    <property type="match status" value="2"/>
</dbReference>
<dbReference type="PANTHER" id="PTHR38340:SF1">
    <property type="entry name" value="S-LAYER PROTEIN"/>
    <property type="match status" value="1"/>
</dbReference>
<comment type="caution">
    <text evidence="3">The sequence shown here is derived from an EMBL/GenBank/DDBJ whole genome shotgun (WGS) entry which is preliminary data.</text>
</comment>
<protein>
    <submittedName>
        <fullName evidence="3">Calcium-binding protein</fullName>
    </submittedName>
</protein>
<evidence type="ECO:0000256" key="1">
    <source>
        <dbReference type="ARBA" id="ARBA00004613"/>
    </source>
</evidence>
<dbReference type="PANTHER" id="PTHR38340">
    <property type="entry name" value="S-LAYER PROTEIN"/>
    <property type="match status" value="1"/>
</dbReference>
<evidence type="ECO:0000313" key="4">
    <source>
        <dbReference type="Proteomes" id="UP000319255"/>
    </source>
</evidence>
<name>A0A501WLX0_9RHOB</name>
<dbReference type="InterPro" id="IPR001343">
    <property type="entry name" value="Hemolysn_Ca-bd"/>
</dbReference>
<evidence type="ECO:0000313" key="3">
    <source>
        <dbReference type="EMBL" id="TPE49154.1"/>
    </source>
</evidence>
<dbReference type="InterPro" id="IPR011049">
    <property type="entry name" value="Serralysin-like_metalloprot_C"/>
</dbReference>
<dbReference type="Pfam" id="PF00353">
    <property type="entry name" value="HemolysinCabind"/>
    <property type="match status" value="10"/>
</dbReference>
<dbReference type="GO" id="GO:0005509">
    <property type="term" value="F:calcium ion binding"/>
    <property type="evidence" value="ECO:0007669"/>
    <property type="project" value="InterPro"/>
</dbReference>
<dbReference type="PRINTS" id="PR00313">
    <property type="entry name" value="CABNDNGRPT"/>
</dbReference>
<dbReference type="AlphaFoldDB" id="A0A501WLX0"/>
<dbReference type="InterPro" id="IPR050557">
    <property type="entry name" value="RTX_toxin/Mannuronan_C5-epim"/>
</dbReference>
<keyword evidence="4" id="KW-1185">Reference proteome</keyword>
<proteinExistence type="predicted"/>
<dbReference type="GO" id="GO:0005576">
    <property type="term" value="C:extracellular region"/>
    <property type="evidence" value="ECO:0007669"/>
    <property type="project" value="UniProtKB-SubCell"/>
</dbReference>
<dbReference type="EMBL" id="VFRP01000017">
    <property type="protein sequence ID" value="TPE49154.1"/>
    <property type="molecule type" value="Genomic_DNA"/>
</dbReference>